<comment type="caution">
    <text evidence="6">The sequence shown here is derived from an EMBL/GenBank/DDBJ whole genome shotgun (WGS) entry which is preliminary data.</text>
</comment>
<dbReference type="PRINTS" id="PR00465">
    <property type="entry name" value="EP450IV"/>
</dbReference>
<protein>
    <recommendedName>
        <fullName evidence="5">Serine hydrolase domain-containing protein</fullName>
    </recommendedName>
</protein>
<keyword evidence="7" id="KW-1185">Reference proteome</keyword>
<dbReference type="InterPro" id="IPR036396">
    <property type="entry name" value="Cyt_P450_sf"/>
</dbReference>
<evidence type="ECO:0000313" key="7">
    <source>
        <dbReference type="Proteomes" id="UP001595075"/>
    </source>
</evidence>
<dbReference type="InterPro" id="IPR029058">
    <property type="entry name" value="AB_hydrolase_fold"/>
</dbReference>
<dbReference type="Gene3D" id="3.40.50.1820">
    <property type="entry name" value="alpha/beta hydrolase"/>
    <property type="match status" value="1"/>
</dbReference>
<accession>A0ABR4CKK5</accession>
<evidence type="ECO:0000256" key="1">
    <source>
        <dbReference type="ARBA" id="ARBA00001971"/>
    </source>
</evidence>
<evidence type="ECO:0000256" key="3">
    <source>
        <dbReference type="ARBA" id="ARBA00022723"/>
    </source>
</evidence>
<feature type="domain" description="Serine hydrolase" evidence="5">
    <location>
        <begin position="2"/>
        <end position="248"/>
    </location>
</feature>
<comment type="cofactor">
    <cofactor evidence="1">
        <name>heme</name>
        <dbReference type="ChEBI" id="CHEBI:30413"/>
    </cofactor>
</comment>
<dbReference type="PANTHER" id="PTHR24305:SF152">
    <property type="entry name" value="P450, PUTATIVE (EUROFUNG)-RELATED"/>
    <property type="match status" value="1"/>
</dbReference>
<keyword evidence="4" id="KW-0408">Iron</keyword>
<dbReference type="CDD" id="cd11062">
    <property type="entry name" value="CYP58-like"/>
    <property type="match status" value="1"/>
</dbReference>
<dbReference type="SUPFAM" id="SSF48264">
    <property type="entry name" value="Cytochrome P450"/>
    <property type="match status" value="1"/>
</dbReference>
<dbReference type="Pfam" id="PF03959">
    <property type="entry name" value="FSH1"/>
    <property type="match status" value="1"/>
</dbReference>
<dbReference type="InterPro" id="IPR005645">
    <property type="entry name" value="FSH-like_dom"/>
</dbReference>
<keyword evidence="3" id="KW-0479">Metal-binding</keyword>
<name>A0ABR4CKK5_9HELO</name>
<comment type="similarity">
    <text evidence="2">Belongs to the cytochrome P450 family.</text>
</comment>
<dbReference type="InterPro" id="IPR002403">
    <property type="entry name" value="Cyt_P450_E_grp-IV"/>
</dbReference>
<dbReference type="Pfam" id="PF00067">
    <property type="entry name" value="p450"/>
    <property type="match status" value="1"/>
</dbReference>
<dbReference type="PANTHER" id="PTHR24305">
    <property type="entry name" value="CYTOCHROME P450"/>
    <property type="match status" value="1"/>
</dbReference>
<dbReference type="InterPro" id="IPR001128">
    <property type="entry name" value="Cyt_P450"/>
</dbReference>
<evidence type="ECO:0000256" key="2">
    <source>
        <dbReference type="ARBA" id="ARBA00010617"/>
    </source>
</evidence>
<gene>
    <name evidence="6" type="ORF">VTL71DRAFT_14452</name>
</gene>
<organism evidence="6 7">
    <name type="scientific">Oculimacula yallundae</name>
    <dbReference type="NCBI Taxonomy" id="86028"/>
    <lineage>
        <taxon>Eukaryota</taxon>
        <taxon>Fungi</taxon>
        <taxon>Dikarya</taxon>
        <taxon>Ascomycota</taxon>
        <taxon>Pezizomycotina</taxon>
        <taxon>Leotiomycetes</taxon>
        <taxon>Helotiales</taxon>
        <taxon>Ploettnerulaceae</taxon>
        <taxon>Oculimacula</taxon>
    </lineage>
</organism>
<dbReference type="EMBL" id="JAZHXI010000007">
    <property type="protein sequence ID" value="KAL2069773.1"/>
    <property type="molecule type" value="Genomic_DNA"/>
</dbReference>
<dbReference type="InterPro" id="IPR050121">
    <property type="entry name" value="Cytochrome_P450_monoxygenase"/>
</dbReference>
<dbReference type="Gene3D" id="1.10.630.10">
    <property type="entry name" value="Cytochrome P450"/>
    <property type="match status" value="1"/>
</dbReference>
<proteinExistence type="inferred from homology"/>
<evidence type="ECO:0000256" key="4">
    <source>
        <dbReference type="ARBA" id="ARBA00023004"/>
    </source>
</evidence>
<dbReference type="InterPro" id="IPR017972">
    <property type="entry name" value="Cyt_P450_CS"/>
</dbReference>
<dbReference type="Proteomes" id="UP001595075">
    <property type="component" value="Unassembled WGS sequence"/>
</dbReference>
<evidence type="ECO:0000259" key="5">
    <source>
        <dbReference type="Pfam" id="PF03959"/>
    </source>
</evidence>
<evidence type="ECO:0000313" key="6">
    <source>
        <dbReference type="EMBL" id="KAL2069773.1"/>
    </source>
</evidence>
<sequence length="791" mass="89479">MRFLCLHGYGTNSTILEATFAPIRAHLPANWEFQFLDGLVEVPPTPGVGDIYPGPFCCYHGEPTLQDLQAVYELCMEVVEEDGPFDAILGFSQGSAMAATIMLHEAEKRTSLQPFKMGVFLSTTMPFNFGSGILRLQYNNEKSRLNATHLDDSGNPIIQNCHVDWLTDCRSKTVIEEFEARRPASSVKGVAMEVDVLLRYHPSTYSQRLRLPTVHVVGMNDSYADQGMDMFRLCDPNYATLITHDGGHQSTMLATSITQKLWANTNQYMSSFQTTSFPLSCAYLLFAFLLYQLCTATYNITLHPLASVPGPKLAGATLFYQTFWGTYRNESIFYKHVASLHERYGPIIRITPTEVSISEPDKYEKIYYIGSKYCKSAEYYSVFGATTAIFTSIDNRVHLKRRAPLNAFFSRQSVFNIQGSVQEKVRTVCHRLDGEFGKNGVAPLHHMFNALSLDVASGYLFNHSFDSLHEQDYSIPFTNMVKDVLSVFWVMVQSSIFCNMVKSLPQFITKVNPSLRGYHQLFHDTKKIVHKVINEASDGKILSQRSSIFHTLLDPPATEGFEKAKDYDPPSEQQLTDNGVSILVAAASTTGNSMMVSSYHILSNKNIYARLRREIMENFPRNSGPQELDYAALERLPYLTGCIKEGLRLSYGAIGRLPRTIPAGGVMFYGYHLPPGYKIGMSTWSMHRNPVIWPNPDRFDPDRWTDPDEAKRLNKYMVSFGKDSRNCLGMNLALCEIYLMVATLIREYDDLEVYDMTDADLSFNDKFAASQQEHCKEFRVHRTGKSVDLIL</sequence>
<dbReference type="PROSITE" id="PS00086">
    <property type="entry name" value="CYTOCHROME_P450"/>
    <property type="match status" value="1"/>
</dbReference>
<dbReference type="SUPFAM" id="SSF53474">
    <property type="entry name" value="alpha/beta-Hydrolases"/>
    <property type="match status" value="1"/>
</dbReference>
<reference evidence="6 7" key="1">
    <citation type="journal article" date="2024" name="Commun. Biol.">
        <title>Comparative genomic analysis of thermophilic fungi reveals convergent evolutionary adaptations and gene losses.</title>
        <authorList>
            <person name="Steindorff A.S."/>
            <person name="Aguilar-Pontes M.V."/>
            <person name="Robinson A.J."/>
            <person name="Andreopoulos B."/>
            <person name="LaButti K."/>
            <person name="Kuo A."/>
            <person name="Mondo S."/>
            <person name="Riley R."/>
            <person name="Otillar R."/>
            <person name="Haridas S."/>
            <person name="Lipzen A."/>
            <person name="Grimwood J."/>
            <person name="Schmutz J."/>
            <person name="Clum A."/>
            <person name="Reid I.D."/>
            <person name="Moisan M.C."/>
            <person name="Butler G."/>
            <person name="Nguyen T.T.M."/>
            <person name="Dewar K."/>
            <person name="Conant G."/>
            <person name="Drula E."/>
            <person name="Henrissat B."/>
            <person name="Hansel C."/>
            <person name="Singer S."/>
            <person name="Hutchinson M.I."/>
            <person name="de Vries R.P."/>
            <person name="Natvig D.O."/>
            <person name="Powell A.J."/>
            <person name="Tsang A."/>
            <person name="Grigoriev I.V."/>
        </authorList>
    </citation>
    <scope>NUCLEOTIDE SEQUENCE [LARGE SCALE GENOMIC DNA]</scope>
    <source>
        <strain evidence="6 7">CBS 494.80</strain>
    </source>
</reference>